<dbReference type="OrthoDB" id="8066003at2"/>
<dbReference type="Pfam" id="PF07729">
    <property type="entry name" value="FCD"/>
    <property type="match status" value="1"/>
</dbReference>
<keyword evidence="7" id="KW-1185">Reference proteome</keyword>
<dbReference type="KEGG" id="bxe:Bxe_A3619"/>
<feature type="region of interest" description="Disordered" evidence="4">
    <location>
        <begin position="1"/>
        <end position="25"/>
    </location>
</feature>
<reference evidence="6 7" key="1">
    <citation type="journal article" date="2006" name="Proc. Natl. Acad. Sci. U.S.A.">
        <title>Burkholderia xenovorans LB400 harbors a multi-replicon, 9.73-Mbp genome shaped for versatility.</title>
        <authorList>
            <person name="Chain P.S."/>
            <person name="Denef V.J."/>
            <person name="Konstantinidis K.T."/>
            <person name="Vergez L.M."/>
            <person name="Agullo L."/>
            <person name="Reyes V.L."/>
            <person name="Hauser L."/>
            <person name="Cordova M."/>
            <person name="Gomez L."/>
            <person name="Gonzalez M."/>
            <person name="Land M."/>
            <person name="Lao V."/>
            <person name="Larimer F."/>
            <person name="LiPuma J.J."/>
            <person name="Mahenthiralingam E."/>
            <person name="Malfatti S.A."/>
            <person name="Marx C.J."/>
            <person name="Parnell J.J."/>
            <person name="Ramette A."/>
            <person name="Richardson P."/>
            <person name="Seeger M."/>
            <person name="Smith D."/>
            <person name="Spilker T."/>
            <person name="Sul W.J."/>
            <person name="Tsoi T.V."/>
            <person name="Ulrich L.E."/>
            <person name="Zhulin I.B."/>
            <person name="Tiedje J.M."/>
        </authorList>
    </citation>
    <scope>NUCLEOTIDE SEQUENCE [LARGE SCALE GENOMIC DNA]</scope>
    <source>
        <strain evidence="6 7">LB400</strain>
    </source>
</reference>
<dbReference type="RefSeq" id="WP_011487140.1">
    <property type="nucleotide sequence ID" value="NC_007951.1"/>
</dbReference>
<accession>Q143W9</accession>
<dbReference type="Gene3D" id="1.20.120.530">
    <property type="entry name" value="GntR ligand-binding domain-like"/>
    <property type="match status" value="1"/>
</dbReference>
<dbReference type="eggNOG" id="COG2186">
    <property type="taxonomic scope" value="Bacteria"/>
</dbReference>
<dbReference type="STRING" id="266265.Bxe_A3619"/>
<dbReference type="SUPFAM" id="SSF48008">
    <property type="entry name" value="GntR ligand-binding domain-like"/>
    <property type="match status" value="1"/>
</dbReference>
<proteinExistence type="predicted"/>
<dbReference type="EMBL" id="CP000270">
    <property type="protein sequence ID" value="ABE29370.1"/>
    <property type="molecule type" value="Genomic_DNA"/>
</dbReference>
<evidence type="ECO:0000256" key="1">
    <source>
        <dbReference type="ARBA" id="ARBA00023015"/>
    </source>
</evidence>
<evidence type="ECO:0000256" key="2">
    <source>
        <dbReference type="ARBA" id="ARBA00023125"/>
    </source>
</evidence>
<evidence type="ECO:0000259" key="5">
    <source>
        <dbReference type="SMART" id="SM00895"/>
    </source>
</evidence>
<dbReference type="GO" id="GO:0003677">
    <property type="term" value="F:DNA binding"/>
    <property type="evidence" value="ECO:0007669"/>
    <property type="project" value="UniProtKB-KW"/>
</dbReference>
<evidence type="ECO:0000313" key="7">
    <source>
        <dbReference type="Proteomes" id="UP000001817"/>
    </source>
</evidence>
<name>Q143W9_PARXL</name>
<dbReference type="PANTHER" id="PTHR43537:SF5">
    <property type="entry name" value="UXU OPERON TRANSCRIPTIONAL REGULATOR"/>
    <property type="match status" value="1"/>
</dbReference>
<keyword evidence="1" id="KW-0805">Transcription regulation</keyword>
<sequence length="187" mass="21467">MHRKLTSAMEHAKDSRQTNTVPQDGGALDSLGRWREWVVPSPDSQATYLAWLQIREQLEAIGAREAAQHVTARDIAQLRALFRPYSRKGFIAQHELADYAEIDLRFHQQIVRLSGNRALQRLWALFGHEQMQMVKANTIESLDRAQVSLQDHLAIIDALESAEPERCALLCKQHIRALYDHICHELQ</sequence>
<dbReference type="PANTHER" id="PTHR43537">
    <property type="entry name" value="TRANSCRIPTIONAL REGULATOR, GNTR FAMILY"/>
    <property type="match status" value="1"/>
</dbReference>
<keyword evidence="3" id="KW-0804">Transcription</keyword>
<dbReference type="InterPro" id="IPR008920">
    <property type="entry name" value="TF_FadR/GntR_C"/>
</dbReference>
<protein>
    <recommendedName>
        <fullName evidence="5">GntR C-terminal domain-containing protein</fullName>
    </recommendedName>
</protein>
<feature type="domain" description="GntR C-terminal" evidence="5">
    <location>
        <begin position="50"/>
        <end position="177"/>
    </location>
</feature>
<evidence type="ECO:0000256" key="3">
    <source>
        <dbReference type="ARBA" id="ARBA00023163"/>
    </source>
</evidence>
<keyword evidence="2" id="KW-0238">DNA-binding</keyword>
<dbReference type="InterPro" id="IPR011711">
    <property type="entry name" value="GntR_C"/>
</dbReference>
<evidence type="ECO:0000256" key="4">
    <source>
        <dbReference type="SAM" id="MobiDB-lite"/>
    </source>
</evidence>
<dbReference type="SMART" id="SM00895">
    <property type="entry name" value="FCD"/>
    <property type="match status" value="1"/>
</dbReference>
<dbReference type="AlphaFoldDB" id="Q143W9"/>
<gene>
    <name evidence="6" type="ORF">Bxe_A3619</name>
</gene>
<dbReference type="KEGG" id="bxb:DR64_1316"/>
<organism evidence="6 7">
    <name type="scientific">Paraburkholderia xenovorans (strain LB400)</name>
    <dbReference type="NCBI Taxonomy" id="266265"/>
    <lineage>
        <taxon>Bacteria</taxon>
        <taxon>Pseudomonadati</taxon>
        <taxon>Pseudomonadota</taxon>
        <taxon>Betaproteobacteria</taxon>
        <taxon>Burkholderiales</taxon>
        <taxon>Burkholderiaceae</taxon>
        <taxon>Paraburkholderia</taxon>
    </lineage>
</organism>
<evidence type="ECO:0000313" key="6">
    <source>
        <dbReference type="EMBL" id="ABE29370.1"/>
    </source>
</evidence>
<dbReference type="Proteomes" id="UP000001817">
    <property type="component" value="Chromosome 1"/>
</dbReference>